<evidence type="ECO:0000313" key="3">
    <source>
        <dbReference type="EMBL" id="GCD92653.1"/>
    </source>
</evidence>
<accession>A0A401YDH7</accession>
<gene>
    <name evidence="3" type="ORF">EHYA_00292</name>
</gene>
<name>A0A401YDH7_9ACTN</name>
<protein>
    <recommendedName>
        <fullName evidence="2">FtsX extracellular domain-containing protein</fullName>
    </recommendedName>
</protein>
<dbReference type="AlphaFoldDB" id="A0A401YDH7"/>
<evidence type="ECO:0000259" key="2">
    <source>
        <dbReference type="Pfam" id="PF18075"/>
    </source>
</evidence>
<feature type="region of interest" description="Disordered" evidence="1">
    <location>
        <begin position="57"/>
        <end position="85"/>
    </location>
</feature>
<sequence>MPQVRQVYYEDHEQAWERLRLRWRHTTPAPAIGPEHLPDSFRVRDPATAPTVISAITTHPGVASTTRHTPAAPAGSYRSSTARKA</sequence>
<evidence type="ECO:0000256" key="1">
    <source>
        <dbReference type="SAM" id="MobiDB-lite"/>
    </source>
</evidence>
<dbReference type="EMBL" id="BIFH01000013">
    <property type="protein sequence ID" value="GCD92653.1"/>
    <property type="molecule type" value="Genomic_DNA"/>
</dbReference>
<dbReference type="Proteomes" id="UP000286931">
    <property type="component" value="Unassembled WGS sequence"/>
</dbReference>
<dbReference type="InterPro" id="IPR040690">
    <property type="entry name" value="FtsX_ECD"/>
</dbReference>
<dbReference type="Gene3D" id="3.30.70.3040">
    <property type="match status" value="1"/>
</dbReference>
<evidence type="ECO:0000313" key="4">
    <source>
        <dbReference type="Proteomes" id="UP000286931"/>
    </source>
</evidence>
<dbReference type="Pfam" id="PF18075">
    <property type="entry name" value="FtsX_ECD"/>
    <property type="match status" value="1"/>
</dbReference>
<reference evidence="3 4" key="1">
    <citation type="submission" date="2018-12" db="EMBL/GenBank/DDBJ databases">
        <title>Draft genome sequence of Embleya hyalina NBRC 13850T.</title>
        <authorList>
            <person name="Komaki H."/>
            <person name="Hosoyama A."/>
            <person name="Kimura A."/>
            <person name="Ichikawa N."/>
            <person name="Tamura T."/>
        </authorList>
    </citation>
    <scope>NUCLEOTIDE SEQUENCE [LARGE SCALE GENOMIC DNA]</scope>
    <source>
        <strain evidence="3 4">NBRC 13850</strain>
    </source>
</reference>
<keyword evidence="4" id="KW-1185">Reference proteome</keyword>
<proteinExistence type="predicted"/>
<comment type="caution">
    <text evidence="3">The sequence shown here is derived from an EMBL/GenBank/DDBJ whole genome shotgun (WGS) entry which is preliminary data.</text>
</comment>
<organism evidence="3 4">
    <name type="scientific">Embleya hyalina</name>
    <dbReference type="NCBI Taxonomy" id="516124"/>
    <lineage>
        <taxon>Bacteria</taxon>
        <taxon>Bacillati</taxon>
        <taxon>Actinomycetota</taxon>
        <taxon>Actinomycetes</taxon>
        <taxon>Kitasatosporales</taxon>
        <taxon>Streptomycetaceae</taxon>
        <taxon>Embleya</taxon>
    </lineage>
</organism>
<feature type="domain" description="FtsX extracellular" evidence="2">
    <location>
        <begin position="1"/>
        <end position="63"/>
    </location>
</feature>